<dbReference type="SUPFAM" id="SSF56112">
    <property type="entry name" value="Protein kinase-like (PK-like)"/>
    <property type="match status" value="1"/>
</dbReference>
<dbReference type="Gene3D" id="1.10.510.10">
    <property type="entry name" value="Transferase(Phosphotransferase) domain 1"/>
    <property type="match status" value="1"/>
</dbReference>
<keyword evidence="3" id="KW-1185">Reference proteome</keyword>
<sequence>MQFEKICSECRGGFGTINYARWIYGPIIKWDIENQQLKRDSQEEIEVALKKFDNFVNLDDILNEMKIHLKTQFYGITQDPETHKYMMVLQWLWQLSVMLMKIHKLYIVHQDLHPGNILLANFKTHIQISDFGLTVVCISNARDGSEDKYIFDYNWLNGTKKDGGCFLYAKIKIKIILKIMKDFENGDENSENEISDKVVDDIEVDEINKVENNSEMVDLTILIVTMINTDYISLL</sequence>
<dbReference type="Proteomes" id="UP000266861">
    <property type="component" value="Unassembled WGS sequence"/>
</dbReference>
<evidence type="ECO:0000259" key="1">
    <source>
        <dbReference type="PROSITE" id="PS50011"/>
    </source>
</evidence>
<dbReference type="EMBL" id="PQFF01000202">
    <property type="protein sequence ID" value="RHZ75179.1"/>
    <property type="molecule type" value="Genomic_DNA"/>
</dbReference>
<organism evidence="2 3">
    <name type="scientific">Diversispora epigaea</name>
    <dbReference type="NCBI Taxonomy" id="1348612"/>
    <lineage>
        <taxon>Eukaryota</taxon>
        <taxon>Fungi</taxon>
        <taxon>Fungi incertae sedis</taxon>
        <taxon>Mucoromycota</taxon>
        <taxon>Glomeromycotina</taxon>
        <taxon>Glomeromycetes</taxon>
        <taxon>Diversisporales</taxon>
        <taxon>Diversisporaceae</taxon>
        <taxon>Diversispora</taxon>
    </lineage>
</organism>
<protein>
    <recommendedName>
        <fullName evidence="1">Protein kinase domain-containing protein</fullName>
    </recommendedName>
</protein>
<dbReference type="SMART" id="SM00220">
    <property type="entry name" value="S_TKc"/>
    <property type="match status" value="1"/>
</dbReference>
<dbReference type="Pfam" id="PF07714">
    <property type="entry name" value="PK_Tyr_Ser-Thr"/>
    <property type="match status" value="1"/>
</dbReference>
<proteinExistence type="predicted"/>
<accession>A0A397IGU6</accession>
<dbReference type="GO" id="GO:0004672">
    <property type="term" value="F:protein kinase activity"/>
    <property type="evidence" value="ECO:0007669"/>
    <property type="project" value="InterPro"/>
</dbReference>
<dbReference type="GO" id="GO:0005524">
    <property type="term" value="F:ATP binding"/>
    <property type="evidence" value="ECO:0007669"/>
    <property type="project" value="InterPro"/>
</dbReference>
<dbReference type="AlphaFoldDB" id="A0A397IGU6"/>
<dbReference type="PROSITE" id="PS50011">
    <property type="entry name" value="PROTEIN_KINASE_DOM"/>
    <property type="match status" value="1"/>
</dbReference>
<feature type="domain" description="Protein kinase" evidence="1">
    <location>
        <begin position="1"/>
        <end position="235"/>
    </location>
</feature>
<name>A0A397IGU6_9GLOM</name>
<dbReference type="InterPro" id="IPR001245">
    <property type="entry name" value="Ser-Thr/Tyr_kinase_cat_dom"/>
</dbReference>
<evidence type="ECO:0000313" key="3">
    <source>
        <dbReference type="Proteomes" id="UP000266861"/>
    </source>
</evidence>
<evidence type="ECO:0000313" key="2">
    <source>
        <dbReference type="EMBL" id="RHZ75179.1"/>
    </source>
</evidence>
<dbReference type="InterPro" id="IPR011009">
    <property type="entry name" value="Kinase-like_dom_sf"/>
</dbReference>
<reference evidence="2 3" key="1">
    <citation type="submission" date="2018-08" db="EMBL/GenBank/DDBJ databases">
        <title>Genome and evolution of the arbuscular mycorrhizal fungus Diversispora epigaea (formerly Glomus versiforme) and its bacterial endosymbionts.</title>
        <authorList>
            <person name="Sun X."/>
            <person name="Fei Z."/>
            <person name="Harrison M."/>
        </authorList>
    </citation>
    <scope>NUCLEOTIDE SEQUENCE [LARGE SCALE GENOMIC DNA]</scope>
    <source>
        <strain evidence="2 3">IT104</strain>
    </source>
</reference>
<dbReference type="InterPro" id="IPR000719">
    <property type="entry name" value="Prot_kinase_dom"/>
</dbReference>
<comment type="caution">
    <text evidence="2">The sequence shown here is derived from an EMBL/GenBank/DDBJ whole genome shotgun (WGS) entry which is preliminary data.</text>
</comment>
<gene>
    <name evidence="2" type="ORF">Glove_217g88</name>
</gene>